<dbReference type="PROSITE" id="PS51186">
    <property type="entry name" value="GNAT"/>
    <property type="match status" value="1"/>
</dbReference>
<dbReference type="OrthoDB" id="9807426at2"/>
<dbReference type="InterPro" id="IPR032875">
    <property type="entry name" value="Succ_CoA_lig_flav_dom"/>
</dbReference>
<keyword evidence="1" id="KW-0816">Tricarboxylic acid cycle</keyword>
<dbReference type="Pfam" id="PF00583">
    <property type="entry name" value="Acetyltransf_1"/>
    <property type="match status" value="1"/>
</dbReference>
<dbReference type="InterPro" id="IPR016102">
    <property type="entry name" value="Succinyl-CoA_synth-like"/>
</dbReference>
<dbReference type="CDD" id="cd04301">
    <property type="entry name" value="NAT_SF"/>
    <property type="match status" value="1"/>
</dbReference>
<dbReference type="InterPro" id="IPR000182">
    <property type="entry name" value="GNAT_dom"/>
</dbReference>
<dbReference type="Pfam" id="PF13607">
    <property type="entry name" value="Succ_CoA_lig"/>
    <property type="match status" value="1"/>
</dbReference>
<keyword evidence="8" id="KW-1185">Reference proteome</keyword>
<dbReference type="GO" id="GO:0006099">
    <property type="term" value="P:tricarboxylic acid cycle"/>
    <property type="evidence" value="ECO:0007669"/>
    <property type="project" value="UniProtKB-KW"/>
</dbReference>
<proteinExistence type="inferred from homology"/>
<dbReference type="SUPFAM" id="SSF52210">
    <property type="entry name" value="Succinyl-CoA synthetase domains"/>
    <property type="match status" value="2"/>
</dbReference>
<dbReference type="InterPro" id="IPR051538">
    <property type="entry name" value="Acyl-CoA_Synth/Transferase"/>
</dbReference>
<dbReference type="SMART" id="SM00881">
    <property type="entry name" value="CoA_binding"/>
    <property type="match status" value="1"/>
</dbReference>
<evidence type="ECO:0000256" key="4">
    <source>
        <dbReference type="ARBA" id="ARBA00022840"/>
    </source>
</evidence>
<dbReference type="SUPFAM" id="SSF56059">
    <property type="entry name" value="Glutathione synthetase ATP-binding domain-like"/>
    <property type="match status" value="1"/>
</dbReference>
<evidence type="ECO:0000259" key="6">
    <source>
        <dbReference type="PROSITE" id="PS51186"/>
    </source>
</evidence>
<dbReference type="InterPro" id="IPR016181">
    <property type="entry name" value="Acyl_CoA_acyltransferase"/>
</dbReference>
<evidence type="ECO:0000313" key="8">
    <source>
        <dbReference type="Proteomes" id="UP000199229"/>
    </source>
</evidence>
<dbReference type="Proteomes" id="UP000199229">
    <property type="component" value="Unassembled WGS sequence"/>
</dbReference>
<keyword evidence="7" id="KW-0808">Transferase</keyword>
<dbReference type="InterPro" id="IPR003781">
    <property type="entry name" value="CoA-bd"/>
</dbReference>
<dbReference type="Gene3D" id="3.40.50.261">
    <property type="entry name" value="Succinyl-CoA synthetase domains"/>
    <property type="match status" value="2"/>
</dbReference>
<feature type="domain" description="N-acetyltransferase" evidence="6">
    <location>
        <begin position="719"/>
        <end position="873"/>
    </location>
</feature>
<keyword evidence="4" id="KW-0067">ATP-binding</keyword>
<dbReference type="SUPFAM" id="SSF51735">
    <property type="entry name" value="NAD(P)-binding Rossmann-fold domains"/>
    <property type="match status" value="1"/>
</dbReference>
<dbReference type="AlphaFoldDB" id="A0A1I2TA86"/>
<dbReference type="GO" id="GO:0016747">
    <property type="term" value="F:acyltransferase activity, transferring groups other than amino-acyl groups"/>
    <property type="evidence" value="ECO:0007669"/>
    <property type="project" value="InterPro"/>
</dbReference>
<dbReference type="PANTHER" id="PTHR43334">
    <property type="entry name" value="ACETATE--COA LIGASE [ADP-FORMING]"/>
    <property type="match status" value="1"/>
</dbReference>
<gene>
    <name evidence="7" type="ORF">SAMN05192565_10696</name>
</gene>
<dbReference type="Gene3D" id="3.40.630.30">
    <property type="match status" value="1"/>
</dbReference>
<dbReference type="SUPFAM" id="SSF55729">
    <property type="entry name" value="Acyl-CoA N-acyltransferases (Nat)"/>
    <property type="match status" value="1"/>
</dbReference>
<protein>
    <submittedName>
        <fullName evidence="7">Acetyltransferase</fullName>
    </submittedName>
</protein>
<dbReference type="FunFam" id="3.30.1490.20:FF:000020">
    <property type="entry name" value="Protein lysine acetyltransferase"/>
    <property type="match status" value="1"/>
</dbReference>
<dbReference type="GO" id="GO:0016874">
    <property type="term" value="F:ligase activity"/>
    <property type="evidence" value="ECO:0007669"/>
    <property type="project" value="UniProtKB-KW"/>
</dbReference>
<evidence type="ECO:0000313" key="7">
    <source>
        <dbReference type="EMBL" id="SFG59516.1"/>
    </source>
</evidence>
<dbReference type="Gene3D" id="3.30.470.20">
    <property type="entry name" value="ATP-grasp fold, B domain"/>
    <property type="match status" value="1"/>
</dbReference>
<dbReference type="GO" id="GO:0005524">
    <property type="term" value="F:ATP binding"/>
    <property type="evidence" value="ECO:0007669"/>
    <property type="project" value="UniProtKB-KW"/>
</dbReference>
<dbReference type="Pfam" id="PF13380">
    <property type="entry name" value="CoA_binding_2"/>
    <property type="match status" value="1"/>
</dbReference>
<evidence type="ECO:0000256" key="5">
    <source>
        <dbReference type="ARBA" id="ARBA00060888"/>
    </source>
</evidence>
<comment type="similarity">
    <text evidence="5">In the N-terminal section; belongs to the acetate CoA ligase alpha subunit family.</text>
</comment>
<dbReference type="InterPro" id="IPR013815">
    <property type="entry name" value="ATP_grasp_subdomain_1"/>
</dbReference>
<dbReference type="STRING" id="582675.SAMN05192565_10696"/>
<keyword evidence="2" id="KW-0436">Ligase</keyword>
<dbReference type="PANTHER" id="PTHR43334:SF1">
    <property type="entry name" value="3-HYDROXYPROPIONATE--COA LIGASE [ADP-FORMING]"/>
    <property type="match status" value="1"/>
</dbReference>
<name>A0A1I2TA86_9HYPH</name>
<dbReference type="EMBL" id="FOPM01000006">
    <property type="protein sequence ID" value="SFG59516.1"/>
    <property type="molecule type" value="Genomic_DNA"/>
</dbReference>
<dbReference type="Gene3D" id="3.30.1490.20">
    <property type="entry name" value="ATP-grasp fold, A domain"/>
    <property type="match status" value="1"/>
</dbReference>
<dbReference type="Gene3D" id="3.40.50.720">
    <property type="entry name" value="NAD(P)-binding Rossmann-like Domain"/>
    <property type="match status" value="1"/>
</dbReference>
<accession>A0A1I2TA86</accession>
<reference evidence="8" key="1">
    <citation type="submission" date="2016-10" db="EMBL/GenBank/DDBJ databases">
        <authorList>
            <person name="Varghese N."/>
            <person name="Submissions S."/>
        </authorList>
    </citation>
    <scope>NUCLEOTIDE SEQUENCE [LARGE SCALE GENOMIC DNA]</scope>
    <source>
        <strain evidence="8">Gh-105</strain>
    </source>
</reference>
<organism evidence="7 8">
    <name type="scientific">Methylobacterium gossipiicola</name>
    <dbReference type="NCBI Taxonomy" id="582675"/>
    <lineage>
        <taxon>Bacteria</taxon>
        <taxon>Pseudomonadati</taxon>
        <taxon>Pseudomonadota</taxon>
        <taxon>Alphaproteobacteria</taxon>
        <taxon>Hyphomicrobiales</taxon>
        <taxon>Methylobacteriaceae</taxon>
        <taxon>Methylobacterium</taxon>
    </lineage>
</organism>
<keyword evidence="3" id="KW-0547">Nucleotide-binding</keyword>
<dbReference type="RefSeq" id="WP_091970297.1">
    <property type="nucleotide sequence ID" value="NZ_FOPM01000006.1"/>
</dbReference>
<dbReference type="InterPro" id="IPR036291">
    <property type="entry name" value="NAD(P)-bd_dom_sf"/>
</dbReference>
<evidence type="ECO:0000256" key="3">
    <source>
        <dbReference type="ARBA" id="ARBA00022741"/>
    </source>
</evidence>
<dbReference type="Pfam" id="PF13549">
    <property type="entry name" value="ATP-grasp_5"/>
    <property type="match status" value="1"/>
</dbReference>
<evidence type="ECO:0000256" key="2">
    <source>
        <dbReference type="ARBA" id="ARBA00022598"/>
    </source>
</evidence>
<evidence type="ECO:0000256" key="1">
    <source>
        <dbReference type="ARBA" id="ARBA00022532"/>
    </source>
</evidence>
<sequence>MSTYRFEALLAPRTVAVVGGGGDTAALGAACLANLTRAESGRPIWAVDPHGHAAGVDFIRVDNMDQCPEAPDLVVIAAAPADLVAWVGAAGRRGAAAALILTPDVPREGCAAVRAEARRYGLRLLGPGSIGLAVPRENLDASLLAQAPKAGDLALVSQSGTVAAGIVAWAARRDVGFSAVLSLGTACDIDIADALDHFAADFHTRAILLSLDTIPDARKFMSAARAAARAKPVVVLRAGRHRAPTRAIVTHTGALARPDAVYEAAFRRAGLLSVESLDAMFSAVETLGRQRPFPGHRLAVLGNGRGIAALAADRLADRGGTLAPGSPLELGVAAGPQAYADALEPLLTAPDHDAVLAVHVPTAHAGSADTARALAETVARVRRSGQRKKPVFVAQVGDDPEAASVLAGAGIPGFATEADAVEGFLHLVRYREAQDDLMRTPDSLPRDFSPDVAAARAIVARAVDAGQTWLDPVAVAGLLAAYRIDSAPLTLAPDADGAATAAWPIIAAGGAVALKVVSPDIVHKSDVGGVRLDLTSEADVRAAAADILHRARRLRPDARITGFAVQPMIRRGQQRELIAGLAEDPTFGPVVVFGRGGVAVEVIDDRALALPPLDLRLASELIDRTRVARRLAAYRDVPAADRHAVALVLVKLAQLAADCPEVRELDINPLLADAGGTLALDARVMVAPEPVRAAAHPRFAIRPYPVEWERRLTLKGEAIHVRPVRPEDEALFLTFFQSVSAEDLRLRFFAPVRDFNHAFLAKLTQLDYARAIAFVALDDTGRMLGAVRLHADANHDTGEYAILIHGDRRGTGLGFALMRLMIDWAKAEGISRVEGTVLRENRPMLAVCRALGFLLKPDKEDGGVMKVALEMED</sequence>